<accession>A0AAJ0II31</accession>
<name>A0AAJ0II31_9PEZI</name>
<evidence type="ECO:0000256" key="1">
    <source>
        <dbReference type="SAM" id="MobiDB-lite"/>
    </source>
</evidence>
<dbReference type="GeneID" id="87872084"/>
<comment type="caution">
    <text evidence="2">The sequence shown here is derived from an EMBL/GenBank/DDBJ whole genome shotgun (WGS) entry which is preliminary data.</text>
</comment>
<proteinExistence type="predicted"/>
<dbReference type="AlphaFoldDB" id="A0AAJ0II31"/>
<protein>
    <submittedName>
        <fullName evidence="2">Uncharacterized protein</fullName>
    </submittedName>
</protein>
<organism evidence="2 3">
    <name type="scientific">Neurospora hispaniola</name>
    <dbReference type="NCBI Taxonomy" id="588809"/>
    <lineage>
        <taxon>Eukaryota</taxon>
        <taxon>Fungi</taxon>
        <taxon>Dikarya</taxon>
        <taxon>Ascomycota</taxon>
        <taxon>Pezizomycotina</taxon>
        <taxon>Sordariomycetes</taxon>
        <taxon>Sordariomycetidae</taxon>
        <taxon>Sordariales</taxon>
        <taxon>Sordariaceae</taxon>
        <taxon>Neurospora</taxon>
    </lineage>
</organism>
<dbReference type="Proteomes" id="UP001285908">
    <property type="component" value="Unassembled WGS sequence"/>
</dbReference>
<gene>
    <name evidence="2" type="ORF">B0T23DRAFT_308156</name>
</gene>
<evidence type="ECO:0000313" key="2">
    <source>
        <dbReference type="EMBL" id="KAK3500386.1"/>
    </source>
</evidence>
<dbReference type="EMBL" id="JAULSX010000001">
    <property type="protein sequence ID" value="KAK3500386.1"/>
    <property type="molecule type" value="Genomic_DNA"/>
</dbReference>
<keyword evidence="3" id="KW-1185">Reference proteome</keyword>
<reference evidence="2 3" key="1">
    <citation type="journal article" date="2023" name="Mol. Phylogenet. Evol.">
        <title>Genome-scale phylogeny and comparative genomics of the fungal order Sordariales.</title>
        <authorList>
            <person name="Hensen N."/>
            <person name="Bonometti L."/>
            <person name="Westerberg I."/>
            <person name="Brannstrom I.O."/>
            <person name="Guillou S."/>
            <person name="Cros-Aarteil S."/>
            <person name="Calhoun S."/>
            <person name="Haridas S."/>
            <person name="Kuo A."/>
            <person name="Mondo S."/>
            <person name="Pangilinan J."/>
            <person name="Riley R."/>
            <person name="LaButti K."/>
            <person name="Andreopoulos B."/>
            <person name="Lipzen A."/>
            <person name="Chen C."/>
            <person name="Yan M."/>
            <person name="Daum C."/>
            <person name="Ng V."/>
            <person name="Clum A."/>
            <person name="Steindorff A."/>
            <person name="Ohm R.A."/>
            <person name="Martin F."/>
            <person name="Silar P."/>
            <person name="Natvig D.O."/>
            <person name="Lalanne C."/>
            <person name="Gautier V."/>
            <person name="Ament-Velasquez S.L."/>
            <person name="Kruys A."/>
            <person name="Hutchinson M.I."/>
            <person name="Powell A.J."/>
            <person name="Barry K."/>
            <person name="Miller A.N."/>
            <person name="Grigoriev I.V."/>
            <person name="Debuchy R."/>
            <person name="Gladieux P."/>
            <person name="Hiltunen Thoren M."/>
            <person name="Johannesson H."/>
        </authorList>
    </citation>
    <scope>NUCLEOTIDE SEQUENCE [LARGE SCALE GENOMIC DNA]</scope>
    <source>
        <strain evidence="2 3">FGSC 10403</strain>
    </source>
</reference>
<dbReference type="RefSeq" id="XP_062698019.1">
    <property type="nucleotide sequence ID" value="XM_062834462.1"/>
</dbReference>
<sequence>MVAGPPSDGAERTASTLRGPRSLALAQTRDDQGLHMAHEDEIQNAKTKINAIWKSRAYRITIAYIIHPDREAWLVHFVSCLAKIAEGPAAATSSESAPTAVVPNTEQSPRLFQHVSYDRTKWFRIEGGGTMYGVQLPVDEASTKFSLPAGARLWTADFSKVTVLAGDGYRPVLKSNLKIDSPLPQGTR</sequence>
<feature type="region of interest" description="Disordered" evidence="1">
    <location>
        <begin position="1"/>
        <end position="22"/>
    </location>
</feature>
<evidence type="ECO:0000313" key="3">
    <source>
        <dbReference type="Proteomes" id="UP001285908"/>
    </source>
</evidence>